<proteinExistence type="predicted"/>
<name>A0A5B8Z653_CYTDA</name>
<dbReference type="KEGG" id="bda:FSZ17_15800"/>
<evidence type="ECO:0000313" key="1">
    <source>
        <dbReference type="EMBL" id="QED48592.1"/>
    </source>
</evidence>
<dbReference type="Pfam" id="PF06935">
    <property type="entry name" value="DUF1284"/>
    <property type="match status" value="1"/>
</dbReference>
<dbReference type="AlphaFoldDB" id="A0A5B8Z653"/>
<dbReference type="Proteomes" id="UP000321555">
    <property type="component" value="Chromosome"/>
</dbReference>
<evidence type="ECO:0000313" key="2">
    <source>
        <dbReference type="Proteomes" id="UP000321555"/>
    </source>
</evidence>
<dbReference type="EMBL" id="CP042593">
    <property type="protein sequence ID" value="QED48592.1"/>
    <property type="molecule type" value="Genomic_DNA"/>
</dbReference>
<protein>
    <submittedName>
        <fullName evidence="1">DUF1284 domain-containing protein</fullName>
    </submittedName>
</protein>
<accession>A0A5B8Z653</accession>
<dbReference type="RefSeq" id="WP_057776903.1">
    <property type="nucleotide sequence ID" value="NZ_CP042593.1"/>
</dbReference>
<gene>
    <name evidence="1" type="ORF">FSZ17_15800</name>
</gene>
<sequence>MDKVLRGHHLLCIHGFRGMGYSTKFVEKMYEIVNDVRDGQKDFSIKVVATFDDACFTCPHQGKTECEANEGSNEHVLSMDEKTIRHLGLEKNKSYQKSFLVSLTAQKVVMEDLDYLCKGCSWLSYGVCKEGIVELKNKYGVVDITDQ</sequence>
<reference evidence="2" key="1">
    <citation type="submission" date="2019-08" db="EMBL/GenBank/DDBJ databases">
        <authorList>
            <person name="Zheng X."/>
        </authorList>
    </citation>
    <scope>NUCLEOTIDE SEQUENCE [LARGE SCALE GENOMIC DNA]</scope>
    <source>
        <strain evidence="2">FJAT-25496</strain>
    </source>
</reference>
<dbReference type="InterPro" id="IPR009702">
    <property type="entry name" value="DUF1284"/>
</dbReference>
<dbReference type="OrthoDB" id="121064at2"/>
<keyword evidence="2" id="KW-1185">Reference proteome</keyword>
<dbReference type="STRING" id="1742359.GCA_001439625_00164"/>
<organism evidence="1 2">
    <name type="scientific">Cytobacillus dafuensis</name>
    <name type="common">Bacillus dafuensis</name>
    <dbReference type="NCBI Taxonomy" id="1742359"/>
    <lineage>
        <taxon>Bacteria</taxon>
        <taxon>Bacillati</taxon>
        <taxon>Bacillota</taxon>
        <taxon>Bacilli</taxon>
        <taxon>Bacillales</taxon>
        <taxon>Bacillaceae</taxon>
        <taxon>Cytobacillus</taxon>
    </lineage>
</organism>